<feature type="binding site" evidence="2">
    <location>
        <position position="296"/>
    </location>
    <ligand>
        <name>substrate</name>
    </ligand>
</feature>
<evidence type="ECO:0000256" key="2">
    <source>
        <dbReference type="HAMAP-Rule" id="MF_02128"/>
    </source>
</evidence>
<comment type="miscellaneous">
    <text evidence="2">Reaction mechanism of ThiL seems to utilize a direct, inline transfer of the gamma-phosphate of ATP to TMP rather than a phosphorylated enzyme intermediate.</text>
</comment>
<comment type="pathway">
    <text evidence="2">Cofactor biosynthesis; thiamine diphosphate biosynthesis; thiamine diphosphate from thiamine phosphate: step 1/1.</text>
</comment>
<feature type="binding site" evidence="2">
    <location>
        <position position="37"/>
    </location>
    <ligand>
        <name>Mg(2+)</name>
        <dbReference type="ChEBI" id="CHEBI:18420"/>
        <label>1</label>
    </ligand>
</feature>
<dbReference type="GO" id="GO:0009228">
    <property type="term" value="P:thiamine biosynthetic process"/>
    <property type="evidence" value="ECO:0007669"/>
    <property type="project" value="UniProtKB-KW"/>
</dbReference>
<organism evidence="5 6">
    <name type="scientific">Parvularcula mediterranea</name>
    <dbReference type="NCBI Taxonomy" id="2732508"/>
    <lineage>
        <taxon>Bacteria</taxon>
        <taxon>Pseudomonadati</taxon>
        <taxon>Pseudomonadota</taxon>
        <taxon>Alphaproteobacteria</taxon>
        <taxon>Parvularculales</taxon>
        <taxon>Parvularculaceae</taxon>
        <taxon>Parvularcula</taxon>
    </lineage>
</organism>
<dbReference type="Gene3D" id="3.30.1330.10">
    <property type="entry name" value="PurM-like, N-terminal domain"/>
    <property type="match status" value="1"/>
</dbReference>
<evidence type="ECO:0000259" key="3">
    <source>
        <dbReference type="Pfam" id="PF00586"/>
    </source>
</evidence>
<dbReference type="Pfam" id="PF00586">
    <property type="entry name" value="AIRS"/>
    <property type="match status" value="1"/>
</dbReference>
<evidence type="ECO:0000313" key="6">
    <source>
        <dbReference type="Proteomes" id="UP000536835"/>
    </source>
</evidence>
<comment type="catalytic activity">
    <reaction evidence="2">
        <text>thiamine phosphate + ATP = thiamine diphosphate + ADP</text>
        <dbReference type="Rhea" id="RHEA:15913"/>
        <dbReference type="ChEBI" id="CHEBI:30616"/>
        <dbReference type="ChEBI" id="CHEBI:37575"/>
        <dbReference type="ChEBI" id="CHEBI:58937"/>
        <dbReference type="ChEBI" id="CHEBI:456216"/>
        <dbReference type="EC" id="2.7.4.16"/>
    </reaction>
</comment>
<feature type="binding site" evidence="2">
    <location>
        <position position="25"/>
    </location>
    <ligand>
        <name>Mg(2+)</name>
        <dbReference type="ChEBI" id="CHEBI:18420"/>
        <label>4</label>
    </ligand>
</feature>
<feature type="binding site" evidence="2">
    <location>
        <position position="35"/>
    </location>
    <ligand>
        <name>Mg(2+)</name>
        <dbReference type="ChEBI" id="CHEBI:18420"/>
        <label>4</label>
    </ligand>
</feature>
<feature type="binding site" evidence="2">
    <location>
        <position position="37"/>
    </location>
    <ligand>
        <name>Mg(2+)</name>
        <dbReference type="ChEBI" id="CHEBI:18420"/>
        <label>2</label>
    </ligand>
</feature>
<keyword evidence="2 5" id="KW-0808">Transferase</keyword>
<sequence length="301" mass="32071">MAEFERIARYLQPLAGEGAMELRDDAARAYGRVLTKDVLVEGTHFLPGDPIDLLARKALRVNASDLIAKGAEPEAYMLGLVWPEARGEAEFASFCDGLRVEQELTGLELLGGDTTRGPCLMISVTMFGVRTGPEILRSGGEVGDMLMVTGTIGDGLLALEAAKEGQADAAAAYYLPPVPYGAEFAVSAHANAALDVSDGLIADTRHLAEESKIGIRLFAGRIPLSAAGKKAASEGRLPDLLTGGDDYQSLMLCRVEEKISDDRFTVIGEAMDGLPPGHVEVLMPDGELWVPEKGGWDHFTS</sequence>
<evidence type="ECO:0000313" key="5">
    <source>
        <dbReference type="EMBL" id="NNU16331.1"/>
    </source>
</evidence>
<feature type="binding site" evidence="2">
    <location>
        <position position="197"/>
    </location>
    <ligand>
        <name>ATP</name>
        <dbReference type="ChEBI" id="CHEBI:30616"/>
    </ligand>
</feature>
<dbReference type="InterPro" id="IPR006283">
    <property type="entry name" value="ThiL-like"/>
</dbReference>
<dbReference type="PANTHER" id="PTHR30270">
    <property type="entry name" value="THIAMINE-MONOPHOSPHATE KINASE"/>
    <property type="match status" value="1"/>
</dbReference>
<dbReference type="UniPathway" id="UPA00060">
    <property type="reaction ID" value="UER00142"/>
</dbReference>
<comment type="caution">
    <text evidence="5">The sequence shown here is derived from an EMBL/GenBank/DDBJ whole genome shotgun (WGS) entry which is preliminary data.</text>
</comment>
<feature type="binding site" evidence="2">
    <location>
        <position position="198"/>
    </location>
    <ligand>
        <name>Mg(2+)</name>
        <dbReference type="ChEBI" id="CHEBI:18420"/>
        <label>5</label>
    </ligand>
</feature>
<dbReference type="GO" id="GO:0000287">
    <property type="term" value="F:magnesium ion binding"/>
    <property type="evidence" value="ECO:0007669"/>
    <property type="project" value="UniProtKB-UniRule"/>
</dbReference>
<feature type="binding site" evidence="2">
    <location>
        <position position="65"/>
    </location>
    <ligand>
        <name>Mg(2+)</name>
        <dbReference type="ChEBI" id="CHEBI:18420"/>
        <label>2</label>
    </ligand>
</feature>
<dbReference type="InterPro" id="IPR036676">
    <property type="entry name" value="PurM-like_C_sf"/>
</dbReference>
<feature type="binding site" evidence="2">
    <location>
        <position position="245"/>
    </location>
    <ligand>
        <name>substrate</name>
    </ligand>
</feature>
<dbReference type="AlphaFoldDB" id="A0A7Y3RMJ4"/>
<dbReference type="SUPFAM" id="SSF56042">
    <property type="entry name" value="PurM C-terminal domain-like"/>
    <property type="match status" value="1"/>
</dbReference>
<keyword evidence="2" id="KW-0547">Nucleotide-binding</keyword>
<dbReference type="SUPFAM" id="SSF55326">
    <property type="entry name" value="PurM N-terminal domain-like"/>
    <property type="match status" value="1"/>
</dbReference>
<dbReference type="Proteomes" id="UP000536835">
    <property type="component" value="Unassembled WGS sequence"/>
</dbReference>
<keyword evidence="6" id="KW-1185">Reference proteome</keyword>
<proteinExistence type="inferred from homology"/>
<comment type="similarity">
    <text evidence="2">Belongs to the thiamine-monophosphate kinase family.</text>
</comment>
<feature type="binding site" evidence="2">
    <location>
        <position position="137"/>
    </location>
    <ligand>
        <name>ATP</name>
        <dbReference type="ChEBI" id="CHEBI:30616"/>
    </ligand>
</feature>
<dbReference type="GO" id="GO:0005524">
    <property type="term" value="F:ATP binding"/>
    <property type="evidence" value="ECO:0007669"/>
    <property type="project" value="UniProtKB-UniRule"/>
</dbReference>
<gene>
    <name evidence="2 5" type="primary">thiL</name>
    <name evidence="5" type="ORF">HK107_08355</name>
</gene>
<reference evidence="5 6" key="1">
    <citation type="submission" date="2020-05" db="EMBL/GenBank/DDBJ databases">
        <title>Parvularcula mediterraneae sp. nov., isolated from polypropylene straw from shallow seawater of the seashore of Laganas in Zakynthos island, Greece.</title>
        <authorList>
            <person name="Szabo I."/>
            <person name="Al-Omari J."/>
            <person name="Rado J."/>
            <person name="Szerdahelyi G.S."/>
        </authorList>
    </citation>
    <scope>NUCLEOTIDE SEQUENCE [LARGE SCALE GENOMIC DNA]</scope>
    <source>
        <strain evidence="5 6">ZS-1/3</strain>
    </source>
</reference>
<dbReference type="CDD" id="cd02194">
    <property type="entry name" value="ThiL"/>
    <property type="match status" value="1"/>
</dbReference>
<feature type="binding site" evidence="2">
    <location>
        <position position="113"/>
    </location>
    <ligand>
        <name>Mg(2+)</name>
        <dbReference type="ChEBI" id="CHEBI:18420"/>
        <label>1</label>
    </ligand>
</feature>
<dbReference type="InterPro" id="IPR010918">
    <property type="entry name" value="PurM-like_C_dom"/>
</dbReference>
<feature type="binding site" evidence="2">
    <location>
        <position position="65"/>
    </location>
    <ligand>
        <name>Mg(2+)</name>
        <dbReference type="ChEBI" id="CHEBI:18420"/>
        <label>4</label>
    </ligand>
</feature>
<evidence type="ECO:0000259" key="4">
    <source>
        <dbReference type="Pfam" id="PF02769"/>
    </source>
</evidence>
<dbReference type="InterPro" id="IPR036921">
    <property type="entry name" value="PurM-like_N_sf"/>
</dbReference>
<feature type="binding site" evidence="2">
    <location>
        <position position="25"/>
    </location>
    <ligand>
        <name>Mg(2+)</name>
        <dbReference type="ChEBI" id="CHEBI:18420"/>
        <label>3</label>
    </ligand>
</feature>
<dbReference type="Gene3D" id="3.90.650.10">
    <property type="entry name" value="PurM-like C-terminal domain"/>
    <property type="match status" value="1"/>
</dbReference>
<keyword evidence="2 5" id="KW-0418">Kinase</keyword>
<keyword evidence="2" id="KW-0479">Metal-binding</keyword>
<accession>A0A7Y3RMJ4</accession>
<dbReference type="HAMAP" id="MF_02128">
    <property type="entry name" value="TMP_kinase"/>
    <property type="match status" value="1"/>
</dbReference>
<dbReference type="GO" id="GO:0009030">
    <property type="term" value="F:thiamine-phosphate kinase activity"/>
    <property type="evidence" value="ECO:0007669"/>
    <property type="project" value="UniProtKB-UniRule"/>
</dbReference>
<feature type="binding site" evidence="2">
    <location>
        <position position="65"/>
    </location>
    <ligand>
        <name>Mg(2+)</name>
        <dbReference type="ChEBI" id="CHEBI:18420"/>
        <label>3</label>
    </ligand>
</feature>
<dbReference type="PANTHER" id="PTHR30270:SF0">
    <property type="entry name" value="THIAMINE-MONOPHOSPHATE KINASE"/>
    <property type="match status" value="1"/>
</dbReference>
<feature type="binding site" evidence="2">
    <location>
        <begin position="112"/>
        <end position="113"/>
    </location>
    <ligand>
        <name>ATP</name>
        <dbReference type="ChEBI" id="CHEBI:30616"/>
    </ligand>
</feature>
<feature type="binding site" evidence="2">
    <location>
        <position position="195"/>
    </location>
    <ligand>
        <name>Mg(2+)</name>
        <dbReference type="ChEBI" id="CHEBI:18420"/>
        <label>3</label>
    </ligand>
</feature>
<dbReference type="PIRSF" id="PIRSF005303">
    <property type="entry name" value="Thiam_monoph_kin"/>
    <property type="match status" value="1"/>
</dbReference>
<feature type="binding site" evidence="2">
    <location>
        <position position="44"/>
    </location>
    <ligand>
        <name>substrate</name>
    </ligand>
</feature>
<dbReference type="NCBIfam" id="TIGR01379">
    <property type="entry name" value="thiL"/>
    <property type="match status" value="1"/>
</dbReference>
<dbReference type="EC" id="2.7.4.16" evidence="2"/>
<name>A0A7Y3RMJ4_9PROT</name>
<keyword evidence="1 2" id="KW-0784">Thiamine biosynthesis</keyword>
<dbReference type="Pfam" id="PF02769">
    <property type="entry name" value="AIRS_C"/>
    <property type="match status" value="1"/>
</dbReference>
<dbReference type="InterPro" id="IPR016188">
    <property type="entry name" value="PurM-like_N"/>
</dbReference>
<feature type="domain" description="PurM-like N-terminal" evidence="3">
    <location>
        <begin position="30"/>
        <end position="129"/>
    </location>
</feature>
<keyword evidence="2" id="KW-0067">ATP-binding</keyword>
<comment type="caution">
    <text evidence="2">Lacks conserved residue(s) required for the propagation of feature annotation.</text>
</comment>
<dbReference type="EMBL" id="JABFCX010000002">
    <property type="protein sequence ID" value="NNU16331.1"/>
    <property type="molecule type" value="Genomic_DNA"/>
</dbReference>
<comment type="function">
    <text evidence="2">Catalyzes the ATP-dependent phosphorylation of thiamine-monophosphate (TMP) to form thiamine-pyrophosphate (TPP), the active form of vitamin B1.</text>
</comment>
<feature type="domain" description="PurM-like C-terminal" evidence="4">
    <location>
        <begin position="141"/>
        <end position="228"/>
    </location>
</feature>
<protein>
    <recommendedName>
        <fullName evidence="2">Thiamine-monophosphate kinase</fullName>
        <shortName evidence="2">TMP kinase</shortName>
        <shortName evidence="2">Thiamine-phosphate kinase</shortName>
        <ecNumber evidence="2">2.7.4.16</ecNumber>
    </recommendedName>
</protein>
<dbReference type="GO" id="GO:0009229">
    <property type="term" value="P:thiamine diphosphate biosynthetic process"/>
    <property type="evidence" value="ECO:0007669"/>
    <property type="project" value="UniProtKB-UniRule"/>
</dbReference>
<dbReference type="RefSeq" id="WP_173198462.1">
    <property type="nucleotide sequence ID" value="NZ_JABFCX010000002.1"/>
</dbReference>
<evidence type="ECO:0000256" key="1">
    <source>
        <dbReference type="ARBA" id="ARBA00022977"/>
    </source>
</evidence>
<keyword evidence="2" id="KW-0460">Magnesium</keyword>